<feature type="region of interest" description="Disordered" evidence="1">
    <location>
        <begin position="1"/>
        <end position="74"/>
    </location>
</feature>
<feature type="compositionally biased region" description="Pro residues" evidence="1">
    <location>
        <begin position="28"/>
        <end position="38"/>
    </location>
</feature>
<protein>
    <submittedName>
        <fullName evidence="2">Uncharacterized protein</fullName>
    </submittedName>
</protein>
<name>A0A0A9RIB1_ARUDO</name>
<organism evidence="2">
    <name type="scientific">Arundo donax</name>
    <name type="common">Giant reed</name>
    <name type="synonym">Donax arundinaceus</name>
    <dbReference type="NCBI Taxonomy" id="35708"/>
    <lineage>
        <taxon>Eukaryota</taxon>
        <taxon>Viridiplantae</taxon>
        <taxon>Streptophyta</taxon>
        <taxon>Embryophyta</taxon>
        <taxon>Tracheophyta</taxon>
        <taxon>Spermatophyta</taxon>
        <taxon>Magnoliopsida</taxon>
        <taxon>Liliopsida</taxon>
        <taxon>Poales</taxon>
        <taxon>Poaceae</taxon>
        <taxon>PACMAD clade</taxon>
        <taxon>Arundinoideae</taxon>
        <taxon>Arundineae</taxon>
        <taxon>Arundo</taxon>
    </lineage>
</organism>
<proteinExistence type="predicted"/>
<reference evidence="2" key="2">
    <citation type="journal article" date="2015" name="Data Brief">
        <title>Shoot transcriptome of the giant reed, Arundo donax.</title>
        <authorList>
            <person name="Barrero R.A."/>
            <person name="Guerrero F.D."/>
            <person name="Moolhuijzen P."/>
            <person name="Goolsby J.A."/>
            <person name="Tidwell J."/>
            <person name="Bellgard S.E."/>
            <person name="Bellgard M.I."/>
        </authorList>
    </citation>
    <scope>NUCLEOTIDE SEQUENCE</scope>
    <source>
        <tissue evidence="2">Shoot tissue taken approximately 20 cm above the soil surface</tissue>
    </source>
</reference>
<reference evidence="2" key="1">
    <citation type="submission" date="2014-09" db="EMBL/GenBank/DDBJ databases">
        <authorList>
            <person name="Magalhaes I.L.F."/>
            <person name="Oliveira U."/>
            <person name="Santos F.R."/>
            <person name="Vidigal T.H.D.A."/>
            <person name="Brescovit A.D."/>
            <person name="Santos A.J."/>
        </authorList>
    </citation>
    <scope>NUCLEOTIDE SEQUENCE</scope>
    <source>
        <tissue evidence="2">Shoot tissue taken approximately 20 cm above the soil surface</tissue>
    </source>
</reference>
<dbReference type="AlphaFoldDB" id="A0A0A9RIB1"/>
<dbReference type="EMBL" id="GBRH01219944">
    <property type="protein sequence ID" value="JAD77951.1"/>
    <property type="molecule type" value="Transcribed_RNA"/>
</dbReference>
<accession>A0A0A9RIB1</accession>
<sequence length="119" mass="12941">MAGSPMRLSRSSNFPPVMRTRPSSPGVILPPPLEPQDPPSLRATSMLRTSIGAGGGAARAGEAHARKSPPRRPLDCEPARHCCYSCRVSLLICYSYERGLCALYFPCLLLFVWDGTSFC</sequence>
<evidence type="ECO:0000313" key="2">
    <source>
        <dbReference type="EMBL" id="JAD77951.1"/>
    </source>
</evidence>
<evidence type="ECO:0000256" key="1">
    <source>
        <dbReference type="SAM" id="MobiDB-lite"/>
    </source>
</evidence>